<dbReference type="InterPro" id="IPR025711">
    <property type="entry name" value="PepSY"/>
</dbReference>
<evidence type="ECO:0000313" key="3">
    <source>
        <dbReference type="EMBL" id="QED26725.1"/>
    </source>
</evidence>
<dbReference type="AlphaFoldDB" id="A0A5B8XMD9"/>
<dbReference type="Pfam" id="PF03413">
    <property type="entry name" value="PepSY"/>
    <property type="match status" value="2"/>
</dbReference>
<feature type="domain" description="PepSY" evidence="2">
    <location>
        <begin position="38"/>
        <end position="95"/>
    </location>
</feature>
<keyword evidence="1" id="KW-0732">Signal</keyword>
<reference evidence="3 4" key="1">
    <citation type="submission" date="2019-08" db="EMBL/GenBank/DDBJ databases">
        <authorList>
            <person name="Liang Q."/>
        </authorList>
    </citation>
    <scope>NUCLEOTIDE SEQUENCE [LARGE SCALE GENOMIC DNA]</scope>
    <source>
        <strain evidence="3 4">V1718</strain>
    </source>
</reference>
<keyword evidence="4" id="KW-1185">Reference proteome</keyword>
<feature type="signal peptide" evidence="1">
    <location>
        <begin position="1"/>
        <end position="24"/>
    </location>
</feature>
<dbReference type="KEGG" id="bbae:FRD01_05575"/>
<dbReference type="Gene3D" id="3.10.450.40">
    <property type="match status" value="2"/>
</dbReference>
<feature type="chain" id="PRO_5022686883" evidence="1">
    <location>
        <begin position="25"/>
        <end position="174"/>
    </location>
</feature>
<gene>
    <name evidence="3" type="ORF">FRD01_05575</name>
</gene>
<accession>A0A5B8XMD9</accession>
<evidence type="ECO:0000259" key="2">
    <source>
        <dbReference type="Pfam" id="PF03413"/>
    </source>
</evidence>
<sequence>MKAQDLIGVALASGALLFSVAAFADGYDDDARQGQSAKVSMVEAIKLAEDHVSGRAFQVDIDDDRFEMAYEIELEVQGRVKEVWVSVKELKVLEVKSDDDDDDIPKARKVGLAKLVETAQAHKGGKAFEAECDDDRWDTTCEVSVVTSKNEVWDIVLDGESGKVISSRIDKDDD</sequence>
<name>A0A5B8XMD9_9DELT</name>
<feature type="domain" description="PepSY" evidence="2">
    <location>
        <begin position="110"/>
        <end position="167"/>
    </location>
</feature>
<organism evidence="3 4">
    <name type="scientific">Microvenator marinus</name>
    <dbReference type="NCBI Taxonomy" id="2600177"/>
    <lineage>
        <taxon>Bacteria</taxon>
        <taxon>Deltaproteobacteria</taxon>
        <taxon>Bradymonadales</taxon>
        <taxon>Microvenatoraceae</taxon>
        <taxon>Microvenator</taxon>
    </lineage>
</organism>
<dbReference type="RefSeq" id="WP_146958409.1">
    <property type="nucleotide sequence ID" value="NZ_CP042467.1"/>
</dbReference>
<evidence type="ECO:0000256" key="1">
    <source>
        <dbReference type="SAM" id="SignalP"/>
    </source>
</evidence>
<evidence type="ECO:0000313" key="4">
    <source>
        <dbReference type="Proteomes" id="UP000321595"/>
    </source>
</evidence>
<proteinExistence type="predicted"/>
<protein>
    <submittedName>
        <fullName evidence="3">PepSY domain-containing protein</fullName>
    </submittedName>
</protein>
<dbReference type="EMBL" id="CP042467">
    <property type="protein sequence ID" value="QED26725.1"/>
    <property type="molecule type" value="Genomic_DNA"/>
</dbReference>
<dbReference type="Proteomes" id="UP000321595">
    <property type="component" value="Chromosome"/>
</dbReference>